<feature type="compositionally biased region" description="Basic and acidic residues" evidence="7">
    <location>
        <begin position="27"/>
        <end position="41"/>
    </location>
</feature>
<dbReference type="FunFam" id="3.90.190.10:FF:000233">
    <property type="entry name" value="Protein Tyrosine Phosphatase"/>
    <property type="match status" value="1"/>
</dbReference>
<comment type="similarity">
    <text evidence="3">Belongs to the protein-tyrosine phosphatase family.</text>
</comment>
<evidence type="ECO:0000313" key="11">
    <source>
        <dbReference type="EMBL" id="PIC47542.1"/>
    </source>
</evidence>
<feature type="compositionally biased region" description="Basic residues" evidence="7">
    <location>
        <begin position="76"/>
        <end position="86"/>
    </location>
</feature>
<gene>
    <name evidence="11" type="primary">Cni-Y57A10A.14</name>
    <name evidence="11" type="synonym">Cnig_chr_II.g6863</name>
    <name evidence="11" type="ORF">B9Z55_006863</name>
</gene>
<name>A0A2G5V719_9PELO</name>
<keyword evidence="6 8" id="KW-0472">Membrane</keyword>
<evidence type="ECO:0000256" key="7">
    <source>
        <dbReference type="SAM" id="MobiDB-lite"/>
    </source>
</evidence>
<dbReference type="PANTHER" id="PTHR23219">
    <property type="entry name" value="TYROSINE-PROTEIN PHOSPHATASE C15H7.3-RELATED"/>
    <property type="match status" value="1"/>
</dbReference>
<keyword evidence="8" id="KW-1133">Transmembrane helix</keyword>
<evidence type="ECO:0000256" key="3">
    <source>
        <dbReference type="ARBA" id="ARBA00009580"/>
    </source>
</evidence>
<evidence type="ECO:0000256" key="8">
    <source>
        <dbReference type="SAM" id="Phobius"/>
    </source>
</evidence>
<evidence type="ECO:0000256" key="6">
    <source>
        <dbReference type="ARBA" id="ARBA00023136"/>
    </source>
</evidence>
<protein>
    <recommendedName>
        <fullName evidence="13">Tyrosine-protein phosphatase domain-containing protein</fullName>
    </recommendedName>
</protein>
<dbReference type="PANTHER" id="PTHR23219:SF8">
    <property type="entry name" value="TYROSINE-PROTEIN PHOSPHATASE DOMAIN-CONTAINING PROTEIN"/>
    <property type="match status" value="1"/>
</dbReference>
<dbReference type="InterPro" id="IPR029021">
    <property type="entry name" value="Prot-tyrosine_phosphatase-like"/>
</dbReference>
<sequence>MERVFGTKGNKSKNKTTTANKPRKKDKTRDDGGTTTEESRDTKKRTGRGGTNRTPRETKGSKEMQSATQKNDSGKKQKKSKNKKAKKDASVDTTENPIAKLNEMFKNLAGGKSNPAPSEPSQPAPAAKVKNATICEDEPATSKLPPPPPPCIVMPPDVKPAPPPPAPVLKPAAPPVLVVSPAPITTDPFSPATLNSTLSFTEKWMGEDTAKIWLEKVDFLKTKQEFEQIQNVVVPVDACKKWKANRALNQPPQDDFPVFDANLVIFDNNYVNMSAIDVALPKSKIFMCQIPLKGSEEAFWKTAFDRQISYMEIITDQEAIEFFPIGNGEHVYHGTMFVNNRRVEAVSEDVTRFAIEVLPEGCSNSIICTITIVKNWSSDSVHAKQAVVIKEIIEMTTFLTKAKDENALVMSKHGAGRSGYFIALAVVVHKLDKATEPPIQEIVKSLRGQRPRAVESLTQYVSLYTTLFYYIKRKVGRSDGDKKAAMECDEPTCKKTVQLTATFTNALIAEVNAAAGRSTLTVTIKTFDSNSNRINIFDIFENSPPSSTFSDSEPSLEKIIEEDAPSPKKKAELYQWLNTSYYGSMIRKVSSQTPYQPDYVRIEDNMTVPIFEKEEIDEHGAGMETNSLLNEHKVQIDPQLSSTAPGSRSTETYELCKSCTSRYTRHRTTRHARIIWLVLTTMALSISFFPYGLFSVVLLLFIPPQIRRPICKKCRTSFWGF</sequence>
<comment type="subcellular location">
    <subcellularLocation>
        <location evidence="1">Cell membrane</location>
        <topology evidence="1">Peripheral membrane protein</topology>
    </subcellularLocation>
    <subcellularLocation>
        <location evidence="2">Cytoplasm</location>
    </subcellularLocation>
</comment>
<evidence type="ECO:0000259" key="9">
    <source>
        <dbReference type="PROSITE" id="PS50055"/>
    </source>
</evidence>
<evidence type="ECO:0000256" key="2">
    <source>
        <dbReference type="ARBA" id="ARBA00004496"/>
    </source>
</evidence>
<reference evidence="12" key="1">
    <citation type="submission" date="2017-10" db="EMBL/GenBank/DDBJ databases">
        <title>Rapid genome shrinkage in a self-fertile nematode reveals novel sperm competition proteins.</title>
        <authorList>
            <person name="Yin D."/>
            <person name="Schwarz E.M."/>
            <person name="Thomas C.G."/>
            <person name="Felde R.L."/>
            <person name="Korf I.F."/>
            <person name="Cutter A.D."/>
            <person name="Schartner C.M."/>
            <person name="Ralston E.J."/>
            <person name="Meyer B.J."/>
            <person name="Haag E.S."/>
        </authorList>
    </citation>
    <scope>NUCLEOTIDE SEQUENCE [LARGE SCALE GENOMIC DNA]</scope>
    <source>
        <strain evidence="12">JU1422</strain>
    </source>
</reference>
<dbReference type="Pfam" id="PF00102">
    <property type="entry name" value="Y_phosphatase"/>
    <property type="match status" value="1"/>
</dbReference>
<evidence type="ECO:0000256" key="4">
    <source>
        <dbReference type="ARBA" id="ARBA00022475"/>
    </source>
</evidence>
<feature type="domain" description="Tyrosine specific protein phosphatases" evidence="10">
    <location>
        <begin position="390"/>
        <end position="461"/>
    </location>
</feature>
<evidence type="ECO:0008006" key="13">
    <source>
        <dbReference type="Google" id="ProtNLM"/>
    </source>
</evidence>
<dbReference type="GO" id="GO:0005737">
    <property type="term" value="C:cytoplasm"/>
    <property type="evidence" value="ECO:0007669"/>
    <property type="project" value="UniProtKB-SubCell"/>
</dbReference>
<proteinExistence type="inferred from homology"/>
<dbReference type="SMART" id="SM00194">
    <property type="entry name" value="PTPc"/>
    <property type="match status" value="1"/>
</dbReference>
<evidence type="ECO:0000259" key="10">
    <source>
        <dbReference type="PROSITE" id="PS50056"/>
    </source>
</evidence>
<dbReference type="InterPro" id="IPR000387">
    <property type="entry name" value="Tyr_Pase_dom"/>
</dbReference>
<keyword evidence="4" id="KW-1003">Cell membrane</keyword>
<keyword evidence="12" id="KW-1185">Reference proteome</keyword>
<evidence type="ECO:0000313" key="12">
    <source>
        <dbReference type="Proteomes" id="UP000230233"/>
    </source>
</evidence>
<dbReference type="PROSITE" id="PS50056">
    <property type="entry name" value="TYR_PHOSPHATASE_2"/>
    <property type="match status" value="1"/>
</dbReference>
<dbReference type="Proteomes" id="UP000230233">
    <property type="component" value="Chromosome II"/>
</dbReference>
<dbReference type="CDD" id="cd00047">
    <property type="entry name" value="PTPc"/>
    <property type="match status" value="1"/>
</dbReference>
<dbReference type="InterPro" id="IPR000242">
    <property type="entry name" value="PTP_cat"/>
</dbReference>
<dbReference type="InterPro" id="IPR003595">
    <property type="entry name" value="Tyr_Pase_cat"/>
</dbReference>
<comment type="caution">
    <text evidence="11">The sequence shown here is derived from an EMBL/GenBank/DDBJ whole genome shotgun (WGS) entry which is preliminary data.</text>
</comment>
<dbReference type="GO" id="GO:0040024">
    <property type="term" value="P:dauer larval development"/>
    <property type="evidence" value="ECO:0007669"/>
    <property type="project" value="UniProtKB-ARBA"/>
</dbReference>
<dbReference type="PROSITE" id="PS50055">
    <property type="entry name" value="TYR_PHOSPHATASE_PTP"/>
    <property type="match status" value="1"/>
</dbReference>
<dbReference type="EMBL" id="PDUG01000002">
    <property type="protein sequence ID" value="PIC47542.1"/>
    <property type="molecule type" value="Genomic_DNA"/>
</dbReference>
<dbReference type="SMART" id="SM00404">
    <property type="entry name" value="PTPc_motif"/>
    <property type="match status" value="1"/>
</dbReference>
<dbReference type="STRING" id="1611254.A0A2G5V719"/>
<dbReference type="Gene3D" id="3.90.190.10">
    <property type="entry name" value="Protein tyrosine phosphatase superfamily"/>
    <property type="match status" value="1"/>
</dbReference>
<dbReference type="SUPFAM" id="SSF52799">
    <property type="entry name" value="(Phosphotyrosine protein) phosphatases II"/>
    <property type="match status" value="1"/>
</dbReference>
<evidence type="ECO:0000256" key="1">
    <source>
        <dbReference type="ARBA" id="ARBA00004202"/>
    </source>
</evidence>
<feature type="domain" description="Tyrosine-protein phosphatase" evidence="9">
    <location>
        <begin position="233"/>
        <end position="470"/>
    </location>
</feature>
<dbReference type="GO" id="GO:0004725">
    <property type="term" value="F:protein tyrosine phosphatase activity"/>
    <property type="evidence" value="ECO:0007669"/>
    <property type="project" value="InterPro"/>
</dbReference>
<feature type="transmembrane region" description="Helical" evidence="8">
    <location>
        <begin position="674"/>
        <end position="702"/>
    </location>
</feature>
<keyword evidence="5" id="KW-0963">Cytoplasm</keyword>
<dbReference type="GO" id="GO:0005886">
    <property type="term" value="C:plasma membrane"/>
    <property type="evidence" value="ECO:0007669"/>
    <property type="project" value="UniProtKB-SubCell"/>
</dbReference>
<feature type="region of interest" description="Disordered" evidence="7">
    <location>
        <begin position="1"/>
        <end position="130"/>
    </location>
</feature>
<keyword evidence="8" id="KW-0812">Transmembrane</keyword>
<accession>A0A2G5V719</accession>
<evidence type="ECO:0000256" key="5">
    <source>
        <dbReference type="ARBA" id="ARBA00022490"/>
    </source>
</evidence>
<organism evidence="11 12">
    <name type="scientific">Caenorhabditis nigoni</name>
    <dbReference type="NCBI Taxonomy" id="1611254"/>
    <lineage>
        <taxon>Eukaryota</taxon>
        <taxon>Metazoa</taxon>
        <taxon>Ecdysozoa</taxon>
        <taxon>Nematoda</taxon>
        <taxon>Chromadorea</taxon>
        <taxon>Rhabditida</taxon>
        <taxon>Rhabditina</taxon>
        <taxon>Rhabditomorpha</taxon>
        <taxon>Rhabditoidea</taxon>
        <taxon>Rhabditidae</taxon>
        <taxon>Peloderinae</taxon>
        <taxon>Caenorhabditis</taxon>
    </lineage>
</organism>
<dbReference type="AlphaFoldDB" id="A0A2G5V719"/>